<dbReference type="AlphaFoldDB" id="A0A388TKT7"/>
<gene>
    <name evidence="2" type="ORF">NO2_1536</name>
</gene>
<protein>
    <recommendedName>
        <fullName evidence="1">FlgD/Vpr Ig-like domain-containing protein</fullName>
    </recommendedName>
</protein>
<evidence type="ECO:0000259" key="1">
    <source>
        <dbReference type="Pfam" id="PF13860"/>
    </source>
</evidence>
<sequence>FSASGQGQPTEPLSVTLSFAPELLAERNIMPSTLYIDNGAAEILTVNYQSGEIVFRVKAWGDYALLGQQEYWAFDRDAPRLRFLNIKDGDYLDPAATLNVEILETDSGIDGQSLSLLLDGESYALPAASLFAGRLELRLGDIKYLPDGQHVLTVSLADLAGNTAAATLRFSTTREFQIENILPAPNPFGAAGVWFTYQLSCPAEKIEIRIYDLNGRLVRELNDCGNQTGFNRTRWDGRDRRGAFVANDAYLYVVKVFFHFGVDFRGTPRQSRRPSL</sequence>
<keyword evidence="3" id="KW-1185">Reference proteome</keyword>
<dbReference type="Proteomes" id="UP000275925">
    <property type="component" value="Unassembled WGS sequence"/>
</dbReference>
<dbReference type="EMBL" id="BGZO01000101">
    <property type="protein sequence ID" value="GBR77090.1"/>
    <property type="molecule type" value="Genomic_DNA"/>
</dbReference>
<comment type="caution">
    <text evidence="2">The sequence shown here is derived from an EMBL/GenBank/DDBJ whole genome shotgun (WGS) entry which is preliminary data.</text>
</comment>
<reference evidence="2 3" key="1">
    <citation type="journal article" date="2019" name="ISME J.">
        <title>Genome analyses of uncultured TG2/ZB3 bacteria in 'Margulisbacteria' specifically attached to ectosymbiotic spirochetes of protists in the termite gut.</title>
        <authorList>
            <person name="Utami Y.D."/>
            <person name="Kuwahara H."/>
            <person name="Igai K."/>
            <person name="Murakami T."/>
            <person name="Sugaya K."/>
            <person name="Morikawa T."/>
            <person name="Nagura Y."/>
            <person name="Yuki M."/>
            <person name="Deevong P."/>
            <person name="Inoue T."/>
            <person name="Kihara K."/>
            <person name="Lo N."/>
            <person name="Yamada A."/>
            <person name="Ohkuma M."/>
            <person name="Hongoh Y."/>
        </authorList>
    </citation>
    <scope>NUCLEOTIDE SEQUENCE [LARGE SCALE GENOMIC DNA]</scope>
    <source>
        <strain evidence="2">NkOx7-02</strain>
    </source>
</reference>
<feature type="domain" description="FlgD/Vpr Ig-like" evidence="1">
    <location>
        <begin position="193"/>
        <end position="255"/>
    </location>
</feature>
<name>A0A388TKT7_9BACT</name>
<feature type="non-terminal residue" evidence="2">
    <location>
        <position position="1"/>
    </location>
</feature>
<accession>A0A388TKT7</accession>
<evidence type="ECO:0000313" key="2">
    <source>
        <dbReference type="EMBL" id="GBR77090.1"/>
    </source>
</evidence>
<organism evidence="2 3">
    <name type="scientific">Candidatus Termititenax persephonae</name>
    <dbReference type="NCBI Taxonomy" id="2218525"/>
    <lineage>
        <taxon>Bacteria</taxon>
        <taxon>Bacillati</taxon>
        <taxon>Candidatus Margulisiibacteriota</taxon>
        <taxon>Candidatus Termititenacia</taxon>
        <taxon>Candidatus Termititenacales</taxon>
        <taxon>Candidatus Termititenacaceae</taxon>
        <taxon>Candidatus Termititenax</taxon>
    </lineage>
</organism>
<dbReference type="Gene3D" id="2.60.40.4070">
    <property type="match status" value="1"/>
</dbReference>
<dbReference type="InterPro" id="IPR025965">
    <property type="entry name" value="FlgD/Vpr_Ig-like"/>
</dbReference>
<proteinExistence type="predicted"/>
<evidence type="ECO:0000313" key="3">
    <source>
        <dbReference type="Proteomes" id="UP000275925"/>
    </source>
</evidence>
<dbReference type="Pfam" id="PF13860">
    <property type="entry name" value="FlgD_ig"/>
    <property type="match status" value="1"/>
</dbReference>